<dbReference type="RefSeq" id="WP_099249821.1">
    <property type="nucleotide sequence ID" value="NZ_FXXP01000009.1"/>
</dbReference>
<dbReference type="OrthoDB" id="98563at2"/>
<keyword evidence="6" id="KW-1185">Reference proteome</keyword>
<feature type="compositionally biased region" description="Basic and acidic residues" evidence="3">
    <location>
        <begin position="259"/>
        <end position="280"/>
    </location>
</feature>
<comment type="similarity">
    <text evidence="1">Belongs to the MobA/MobL family.</text>
</comment>
<evidence type="ECO:0000313" key="6">
    <source>
        <dbReference type="Proteomes" id="UP000225972"/>
    </source>
</evidence>
<dbReference type="NCBIfam" id="NF041496">
    <property type="entry name" value="MobQ"/>
    <property type="match status" value="1"/>
</dbReference>
<evidence type="ECO:0000256" key="2">
    <source>
        <dbReference type="ARBA" id="ARBA00022971"/>
    </source>
</evidence>
<evidence type="ECO:0000256" key="1">
    <source>
        <dbReference type="ARBA" id="ARBA00010873"/>
    </source>
</evidence>
<feature type="region of interest" description="Disordered" evidence="3">
    <location>
        <begin position="327"/>
        <end position="409"/>
    </location>
</feature>
<reference evidence="6" key="1">
    <citation type="submission" date="2017-05" db="EMBL/GenBank/DDBJ databases">
        <authorList>
            <person name="Rodrigo-Torres L."/>
            <person name="Arahal R. D."/>
            <person name="Lucena T."/>
        </authorList>
    </citation>
    <scope>NUCLEOTIDE SEQUENCE [LARGE SCALE GENOMIC DNA]</scope>
    <source>
        <strain evidence="6">CECT 8649</strain>
    </source>
</reference>
<dbReference type="Proteomes" id="UP000225972">
    <property type="component" value="Unassembled WGS sequence"/>
</dbReference>
<protein>
    <submittedName>
        <fullName evidence="5">Mobilization protein A</fullName>
    </submittedName>
</protein>
<evidence type="ECO:0000259" key="4">
    <source>
        <dbReference type="Pfam" id="PF03389"/>
    </source>
</evidence>
<dbReference type="Gene3D" id="3.30.930.30">
    <property type="match status" value="1"/>
</dbReference>
<sequence>MYHCTVKKFSRGKGQSATAAAAYRAGAEIEDERTGEVHDYTRRSGVVSSHIVLPDQHPEWARDRSKLWSGAEQAETRKNSVVAREVEIGLPAELSAAEREELATDFAAHLVDKYNVAAEVSIHEPSRQGDQRNHHAHVLFTTRRMDENGFTEKTRELDDKRAGPQEIEAIRKDWEEFQNQALERAGQEKRVDCRSLAAQRDEALELASEYEKKAAVNAPYWEAPSMDLRPKWAEPPKLKPLEAVYSDPDARVEGPSNLDKWKEQAEAMRRKAENLNREPGQHQGPARTEMNRRVMQRIEQMRDGLQDRVDRLQEAFRERLDTVRAKFEDLKDRLQRQEPERAKGIQSERPGHTVEDRLQKLREDRQESKSADEGRSVADRLQQIRDADRDQEADRRRRDRSRDGPDFER</sequence>
<dbReference type="AlphaFoldDB" id="A0A238JIV4"/>
<organism evidence="5 6">
    <name type="scientific">Pelagimonas phthalicica</name>
    <dbReference type="NCBI Taxonomy" id="1037362"/>
    <lineage>
        <taxon>Bacteria</taxon>
        <taxon>Pseudomonadati</taxon>
        <taxon>Pseudomonadota</taxon>
        <taxon>Alphaproteobacteria</taxon>
        <taxon>Rhodobacterales</taxon>
        <taxon>Roseobacteraceae</taxon>
        <taxon>Pelagimonas</taxon>
    </lineage>
</organism>
<accession>A0A238JIV4</accession>
<evidence type="ECO:0000313" key="5">
    <source>
        <dbReference type="EMBL" id="SMX30610.1"/>
    </source>
</evidence>
<name>A0A238JIV4_9RHOB</name>
<dbReference type="EMBL" id="FXXP01000009">
    <property type="protein sequence ID" value="SMX30610.1"/>
    <property type="molecule type" value="Genomic_DNA"/>
</dbReference>
<dbReference type="Pfam" id="PF03389">
    <property type="entry name" value="MobA_MobL"/>
    <property type="match status" value="1"/>
</dbReference>
<proteinExistence type="inferred from homology"/>
<dbReference type="InterPro" id="IPR005053">
    <property type="entry name" value="MobA_MobL"/>
</dbReference>
<evidence type="ECO:0000256" key="3">
    <source>
        <dbReference type="SAM" id="MobiDB-lite"/>
    </source>
</evidence>
<feature type="domain" description="MobA/MobL protein" evidence="4">
    <location>
        <begin position="15"/>
        <end position="200"/>
    </location>
</feature>
<feature type="compositionally biased region" description="Basic and acidic residues" evidence="3">
    <location>
        <begin position="327"/>
        <end position="343"/>
    </location>
</feature>
<feature type="region of interest" description="Disordered" evidence="3">
    <location>
        <begin position="248"/>
        <end position="304"/>
    </location>
</feature>
<gene>
    <name evidence="5" type="primary">mobA_2</name>
    <name evidence="5" type="ORF">TRP8649_04754</name>
</gene>
<keyword evidence="2" id="KW-0184">Conjugation</keyword>
<feature type="compositionally biased region" description="Basic and acidic residues" evidence="3">
    <location>
        <begin position="349"/>
        <end position="409"/>
    </location>
</feature>